<comment type="caution">
    <text evidence="1">The sequence shown here is derived from an EMBL/GenBank/DDBJ whole genome shotgun (WGS) entry which is preliminary data.</text>
</comment>
<reference evidence="1" key="1">
    <citation type="submission" date="2024-09" db="EMBL/GenBank/DDBJ databases">
        <title>Black Yeasts Isolated from many extreme environments.</title>
        <authorList>
            <person name="Coleine C."/>
            <person name="Stajich J.E."/>
            <person name="Selbmann L."/>
        </authorList>
    </citation>
    <scope>NUCLEOTIDE SEQUENCE</scope>
    <source>
        <strain evidence="1">CCFEE 5737</strain>
    </source>
</reference>
<organism evidence="1 2">
    <name type="scientific">Coniosporium uncinatum</name>
    <dbReference type="NCBI Taxonomy" id="93489"/>
    <lineage>
        <taxon>Eukaryota</taxon>
        <taxon>Fungi</taxon>
        <taxon>Dikarya</taxon>
        <taxon>Ascomycota</taxon>
        <taxon>Pezizomycotina</taxon>
        <taxon>Dothideomycetes</taxon>
        <taxon>Dothideomycetes incertae sedis</taxon>
        <taxon>Coniosporium</taxon>
    </lineage>
</organism>
<dbReference type="EMBL" id="JAWDJW010001443">
    <property type="protein sequence ID" value="KAK3079009.1"/>
    <property type="molecule type" value="Genomic_DNA"/>
</dbReference>
<accession>A0ACC3DQP2</accession>
<evidence type="ECO:0000313" key="1">
    <source>
        <dbReference type="EMBL" id="KAK3079009.1"/>
    </source>
</evidence>
<sequence>MIEQAIEIIDDPFNTTSWQAIKQSFEKTWWSRVWTVQEIALARKVGLICGRKHIALENLVLATLTWHTLPFDDLYGKLKRIEGHDVAIDKSRAVIDACNAMAFIVKVDLYTDGHQAQPTDKLAPYELARRCVKLKVTDPRDRIYGPIGMAEHDPGFQANYSMPLAKVYCTFAKRVIFDGTVDIIRHAAFGGTDQDPAIPTWVPDWRLDSLPVLAVKPSRASLHEPASFKFLEGCGKLYISGMTCGVVGKSISNALLDAVVALAYKAHGVKGSHHIGLPKALLKTFAADEDYLDNAEEGLDEEALIDLHLLALRRTIDFTLRRTTLRLPHAGISEAEIAEHKEQNEDIWGLPSIHLGDSLYACNRIPPEPGRHFFEAAPDYLGLGPRLMQEGDLVCVIPGLQVPMILRPVDDHHLVIGECFTIGQMHGQAVHMMRSGKIEPRMFEFRYCSDSVERITS</sequence>
<keyword evidence="2" id="KW-1185">Reference proteome</keyword>
<dbReference type="Proteomes" id="UP001186974">
    <property type="component" value="Unassembled WGS sequence"/>
</dbReference>
<protein>
    <submittedName>
        <fullName evidence="1">Uncharacterized protein</fullName>
    </submittedName>
</protein>
<name>A0ACC3DQP2_9PEZI</name>
<evidence type="ECO:0000313" key="2">
    <source>
        <dbReference type="Proteomes" id="UP001186974"/>
    </source>
</evidence>
<gene>
    <name evidence="1" type="ORF">LTS18_005972</name>
</gene>
<proteinExistence type="predicted"/>